<evidence type="ECO:0000256" key="4">
    <source>
        <dbReference type="ARBA" id="ARBA00022692"/>
    </source>
</evidence>
<dbReference type="GO" id="GO:0050660">
    <property type="term" value="F:flavin adenine dinucleotide binding"/>
    <property type="evidence" value="ECO:0007669"/>
    <property type="project" value="InterPro"/>
</dbReference>
<reference evidence="15" key="1">
    <citation type="submission" date="2020-10" db="EMBL/GenBank/DDBJ databases">
        <authorList>
            <person name="Gilroy R."/>
        </authorList>
    </citation>
    <scope>NUCLEOTIDE SEQUENCE</scope>
    <source>
        <strain evidence="15">USAMLcec3-3695</strain>
    </source>
</reference>
<evidence type="ECO:0000259" key="13">
    <source>
        <dbReference type="PROSITE" id="PS51371"/>
    </source>
</evidence>
<dbReference type="SUPFAM" id="SSF54631">
    <property type="entry name" value="CBS-domain pair"/>
    <property type="match status" value="1"/>
</dbReference>
<evidence type="ECO:0000256" key="11">
    <source>
        <dbReference type="SAM" id="MobiDB-lite"/>
    </source>
</evidence>
<comment type="caution">
    <text evidence="15">The sequence shown here is derived from an EMBL/GenBank/DDBJ whole genome shotgun (WGS) entry which is preliminary data.</text>
</comment>
<dbReference type="Pfam" id="PF01595">
    <property type="entry name" value="CNNM"/>
    <property type="match status" value="1"/>
</dbReference>
<dbReference type="Pfam" id="PF00571">
    <property type="entry name" value="CBS"/>
    <property type="match status" value="1"/>
</dbReference>
<feature type="transmembrane region" description="Helical" evidence="12">
    <location>
        <begin position="135"/>
        <end position="157"/>
    </location>
</feature>
<dbReference type="InterPro" id="IPR002550">
    <property type="entry name" value="CNNM"/>
</dbReference>
<proteinExistence type="inferred from homology"/>
<dbReference type="InterPro" id="IPR046342">
    <property type="entry name" value="CBS_dom_sf"/>
</dbReference>
<evidence type="ECO:0000256" key="12">
    <source>
        <dbReference type="SAM" id="Phobius"/>
    </source>
</evidence>
<dbReference type="InterPro" id="IPR016169">
    <property type="entry name" value="FAD-bd_PCMH_sub2"/>
</dbReference>
<dbReference type="SMART" id="SM01091">
    <property type="entry name" value="CorC_HlyC"/>
    <property type="match status" value="1"/>
</dbReference>
<evidence type="ECO:0000256" key="1">
    <source>
        <dbReference type="ARBA" id="ARBA00004651"/>
    </source>
</evidence>
<evidence type="ECO:0000256" key="5">
    <source>
        <dbReference type="ARBA" id="ARBA00022737"/>
    </source>
</evidence>
<feature type="region of interest" description="Disordered" evidence="11">
    <location>
        <begin position="420"/>
        <end position="455"/>
    </location>
</feature>
<evidence type="ECO:0000256" key="7">
    <source>
        <dbReference type="ARBA" id="ARBA00023122"/>
    </source>
</evidence>
<reference evidence="15" key="2">
    <citation type="journal article" date="2021" name="PeerJ">
        <title>Extensive microbial diversity within the chicken gut microbiome revealed by metagenomics and culture.</title>
        <authorList>
            <person name="Gilroy R."/>
            <person name="Ravi A."/>
            <person name="Getino M."/>
            <person name="Pursley I."/>
            <person name="Horton D.L."/>
            <person name="Alikhan N.F."/>
            <person name="Baker D."/>
            <person name="Gharbi K."/>
            <person name="Hall N."/>
            <person name="Watson M."/>
            <person name="Adriaenssens E.M."/>
            <person name="Foster-Nyarko E."/>
            <person name="Jarju S."/>
            <person name="Secka A."/>
            <person name="Antonio M."/>
            <person name="Oren A."/>
            <person name="Chaudhuri R.R."/>
            <person name="La Ragione R."/>
            <person name="Hildebrand F."/>
            <person name="Pallen M.J."/>
        </authorList>
    </citation>
    <scope>NUCLEOTIDE SEQUENCE</scope>
    <source>
        <strain evidence="15">USAMLcec3-3695</strain>
    </source>
</reference>
<dbReference type="AlphaFoldDB" id="A0A9D1SEB7"/>
<dbReference type="SUPFAM" id="SSF56176">
    <property type="entry name" value="FAD-binding/transporter-associated domain-like"/>
    <property type="match status" value="1"/>
</dbReference>
<dbReference type="Gene3D" id="3.30.465.10">
    <property type="match status" value="1"/>
</dbReference>
<evidence type="ECO:0000256" key="6">
    <source>
        <dbReference type="ARBA" id="ARBA00022989"/>
    </source>
</evidence>
<gene>
    <name evidence="15" type="ORF">IAA61_05470</name>
</gene>
<evidence type="ECO:0000313" key="15">
    <source>
        <dbReference type="EMBL" id="HIU57244.1"/>
    </source>
</evidence>
<keyword evidence="3" id="KW-1003">Cell membrane</keyword>
<dbReference type="InterPro" id="IPR051676">
    <property type="entry name" value="UPF0053_domain"/>
</dbReference>
<name>A0A9D1SEB7_9FIRM</name>
<evidence type="ECO:0000256" key="8">
    <source>
        <dbReference type="ARBA" id="ARBA00023136"/>
    </source>
</evidence>
<accession>A0A9D1SEB7</accession>
<dbReference type="EMBL" id="DVNB01000054">
    <property type="protein sequence ID" value="HIU57244.1"/>
    <property type="molecule type" value="Genomic_DNA"/>
</dbReference>
<dbReference type="InterPro" id="IPR005170">
    <property type="entry name" value="Transptr-assoc_dom"/>
</dbReference>
<organism evidence="15 16">
    <name type="scientific">Candidatus Ornithomonoglobus merdipullorum</name>
    <dbReference type="NCBI Taxonomy" id="2840895"/>
    <lineage>
        <taxon>Bacteria</taxon>
        <taxon>Bacillati</taxon>
        <taxon>Bacillota</taxon>
        <taxon>Clostridia</taxon>
        <taxon>Candidatus Ornithomonoglobus</taxon>
    </lineage>
</organism>
<comment type="similarity">
    <text evidence="2">Belongs to the UPF0053 family.</text>
</comment>
<dbReference type="Pfam" id="PF03471">
    <property type="entry name" value="CorC_HlyC"/>
    <property type="match status" value="1"/>
</dbReference>
<dbReference type="InterPro" id="IPR044751">
    <property type="entry name" value="Ion_transp-like_CBS"/>
</dbReference>
<comment type="subcellular location">
    <subcellularLocation>
        <location evidence="1">Cell membrane</location>
        <topology evidence="1">Multi-pass membrane protein</topology>
    </subcellularLocation>
</comment>
<dbReference type="PROSITE" id="PS51371">
    <property type="entry name" value="CBS"/>
    <property type="match status" value="1"/>
</dbReference>
<dbReference type="PANTHER" id="PTHR43099">
    <property type="entry name" value="UPF0053 PROTEIN YRKA"/>
    <property type="match status" value="1"/>
</dbReference>
<dbReference type="Gene3D" id="3.10.580.10">
    <property type="entry name" value="CBS-domain"/>
    <property type="match status" value="1"/>
</dbReference>
<protein>
    <submittedName>
        <fullName evidence="15">DUF21 domain-containing protein</fullName>
    </submittedName>
</protein>
<evidence type="ECO:0000256" key="10">
    <source>
        <dbReference type="PROSITE-ProRule" id="PRU01193"/>
    </source>
</evidence>
<dbReference type="InterPro" id="IPR000644">
    <property type="entry name" value="CBS_dom"/>
</dbReference>
<dbReference type="InterPro" id="IPR036318">
    <property type="entry name" value="FAD-bd_PCMH-like_sf"/>
</dbReference>
<sequence>MPLQILLQVILIALNAVFASAEIAVISFNDIKLQKAADDGDKRAKKLVKLTAEPTNFLGTIQVGITLAGFLGSAFAADNFSGVLVGLLMKTGIAIPESVLNSIAVVIITIILSLVTLIFGELVPKRVAMKKAESLSLALSGLLYGVAKVCRPIVWFLTKSTNGVLRLCGINPHVEEEEVTEEQIRMMLDVGSEKGTIDPEEKTMIHNIFELDDTPLDDVMTHRRDLKILWIEDDVSEWEKTIEEEPHRKYLVCSESVDNVKGVMDIRKFYKALYKGQNVKSKIEPAYFVPETMNADELFRKMQKLRRHFAVVLDEYGGLSGVVTMSSLLEEIVGSLKLSDEPEEIVKISDNLWRMDGSVSLDEVSEALDIQLSDDEYSTLAGLILNELNEFPADGTTPLVETCGLRLQVTDIHDRRIESVNVSKIMQEPESEDEDKDSDRKNKKSDRKSENADQD</sequence>
<feature type="domain" description="CNNM transmembrane" evidence="14">
    <location>
        <begin position="1"/>
        <end position="201"/>
    </location>
</feature>
<feature type="transmembrane region" description="Helical" evidence="12">
    <location>
        <begin position="99"/>
        <end position="123"/>
    </location>
</feature>
<dbReference type="PROSITE" id="PS51846">
    <property type="entry name" value="CNNM"/>
    <property type="match status" value="1"/>
</dbReference>
<dbReference type="CDD" id="cd04590">
    <property type="entry name" value="CBS_pair_CorC_HlyC_assoc"/>
    <property type="match status" value="1"/>
</dbReference>
<keyword evidence="5" id="KW-0677">Repeat</keyword>
<dbReference type="Proteomes" id="UP000824109">
    <property type="component" value="Unassembled WGS sequence"/>
</dbReference>
<evidence type="ECO:0000256" key="2">
    <source>
        <dbReference type="ARBA" id="ARBA00006337"/>
    </source>
</evidence>
<keyword evidence="4 10" id="KW-0812">Transmembrane</keyword>
<evidence type="ECO:0000313" key="16">
    <source>
        <dbReference type="Proteomes" id="UP000824109"/>
    </source>
</evidence>
<evidence type="ECO:0000256" key="3">
    <source>
        <dbReference type="ARBA" id="ARBA00022475"/>
    </source>
</evidence>
<keyword evidence="8 10" id="KW-0472">Membrane</keyword>
<evidence type="ECO:0000256" key="9">
    <source>
        <dbReference type="PROSITE-ProRule" id="PRU00703"/>
    </source>
</evidence>
<keyword evidence="6 10" id="KW-1133">Transmembrane helix</keyword>
<dbReference type="PANTHER" id="PTHR43099:SF5">
    <property type="entry name" value="HLYC_CORC FAMILY TRANSPORTER"/>
    <property type="match status" value="1"/>
</dbReference>
<dbReference type="GO" id="GO:0005886">
    <property type="term" value="C:plasma membrane"/>
    <property type="evidence" value="ECO:0007669"/>
    <property type="project" value="UniProtKB-SubCell"/>
</dbReference>
<evidence type="ECO:0000259" key="14">
    <source>
        <dbReference type="PROSITE" id="PS51846"/>
    </source>
</evidence>
<keyword evidence="7 9" id="KW-0129">CBS domain</keyword>
<feature type="domain" description="CBS" evidence="13">
    <location>
        <begin position="280"/>
        <end position="338"/>
    </location>
</feature>